<evidence type="ECO:0000313" key="4">
    <source>
        <dbReference type="Proteomes" id="UP001059859"/>
    </source>
</evidence>
<feature type="compositionally biased region" description="Basic and acidic residues" evidence="1">
    <location>
        <begin position="195"/>
        <end position="204"/>
    </location>
</feature>
<feature type="region of interest" description="Disordered" evidence="1">
    <location>
        <begin position="143"/>
        <end position="257"/>
    </location>
</feature>
<protein>
    <recommendedName>
        <fullName evidence="5">Anti-sigma-D factor RsdA sigma factor binding region domain-containing protein</fullName>
    </recommendedName>
</protein>
<sequence>MSEHPDAQDRLYVRGLLAEAGVEETPELVEALLALRSESRVPVPDPEGELAALFEGAPVPLRPRRKGGRGIILGTALIGAMAVGAGGVAANPDFLVRADPTPIVSFTPEVPTAEVPPLERVEPAEPAEPEVPADPVVPAAVTEPEPNAVVEDSPALEPEPKPDIVVVPAPVVEPGGSPPPGAGDGDGNGPIPDPQPDRNRHDGGHPGYSGDRGQNSGRAGAGMPDRHGSAHEGSDRGNGRGNDGAHPHGRGPSGPGR</sequence>
<feature type="compositionally biased region" description="Basic and acidic residues" evidence="1">
    <location>
        <begin position="224"/>
        <end position="246"/>
    </location>
</feature>
<evidence type="ECO:0000256" key="1">
    <source>
        <dbReference type="SAM" id="MobiDB-lite"/>
    </source>
</evidence>
<dbReference type="Proteomes" id="UP001059859">
    <property type="component" value="Chromosome"/>
</dbReference>
<keyword evidence="2" id="KW-0472">Membrane</keyword>
<evidence type="ECO:0000313" key="3">
    <source>
        <dbReference type="EMBL" id="UWX97304.1"/>
    </source>
</evidence>
<keyword evidence="2" id="KW-1133">Transmembrane helix</keyword>
<evidence type="ECO:0000256" key="2">
    <source>
        <dbReference type="SAM" id="Phobius"/>
    </source>
</evidence>
<feature type="compositionally biased region" description="Low complexity" evidence="1">
    <location>
        <begin position="163"/>
        <end position="175"/>
    </location>
</feature>
<accession>A0ABY5YSN8</accession>
<evidence type="ECO:0008006" key="5">
    <source>
        <dbReference type="Google" id="ProtNLM"/>
    </source>
</evidence>
<organism evidence="3 4">
    <name type="scientific">Arthrobacter zhaoxinii</name>
    <dbReference type="NCBI Taxonomy" id="2964616"/>
    <lineage>
        <taxon>Bacteria</taxon>
        <taxon>Bacillati</taxon>
        <taxon>Actinomycetota</taxon>
        <taxon>Actinomycetes</taxon>
        <taxon>Micrococcales</taxon>
        <taxon>Micrococcaceae</taxon>
        <taxon>Arthrobacter</taxon>
    </lineage>
</organism>
<gene>
    <name evidence="3" type="ORF">N2K95_00945</name>
</gene>
<keyword evidence="4" id="KW-1185">Reference proteome</keyword>
<dbReference type="RefSeq" id="WP_260652517.1">
    <property type="nucleotide sequence ID" value="NZ_CP104275.1"/>
</dbReference>
<dbReference type="EMBL" id="CP104275">
    <property type="protein sequence ID" value="UWX97304.1"/>
    <property type="molecule type" value="Genomic_DNA"/>
</dbReference>
<name>A0ABY5YSN8_9MICC</name>
<reference evidence="3" key="1">
    <citation type="submission" date="2022-09" db="EMBL/GenBank/DDBJ databases">
        <title>Novel species in genus Arthrobacter.</title>
        <authorList>
            <person name="Liu Y."/>
        </authorList>
    </citation>
    <scope>NUCLEOTIDE SEQUENCE</scope>
    <source>
        <strain evidence="3">Zg-Y815</strain>
    </source>
</reference>
<keyword evidence="2" id="KW-0812">Transmembrane</keyword>
<feature type="transmembrane region" description="Helical" evidence="2">
    <location>
        <begin position="71"/>
        <end position="90"/>
    </location>
</feature>
<proteinExistence type="predicted"/>